<keyword evidence="3" id="KW-0509">mRNA transport</keyword>
<dbReference type="Proteomes" id="UP000053392">
    <property type="component" value="Unassembled WGS sequence"/>
</dbReference>
<reference evidence="9 10" key="1">
    <citation type="submission" date="2015-01" db="EMBL/GenBank/DDBJ databases">
        <title>The Genome Sequence of Cryptococcus gattii Ram5.</title>
        <authorList>
            <consortium name="The Broad Institute Genomics Platform"/>
            <person name="Cuomo C."/>
            <person name="Litvintseva A."/>
            <person name="Chen Y."/>
            <person name="Heitman J."/>
            <person name="Sun S."/>
            <person name="Springer D."/>
            <person name="Dromer F."/>
            <person name="Young S."/>
            <person name="Zeng Q."/>
            <person name="Gargeya S."/>
            <person name="Abouelleil A."/>
            <person name="Alvarado L."/>
            <person name="Chapman S.B."/>
            <person name="Gainer-Dewar J."/>
            <person name="Goldberg J."/>
            <person name="Griggs A."/>
            <person name="Gujja S."/>
            <person name="Hansen M."/>
            <person name="Howarth C."/>
            <person name="Imamovic A."/>
            <person name="Larimer J."/>
            <person name="Murphy C."/>
            <person name="Naylor J."/>
            <person name="Pearson M."/>
            <person name="Priest M."/>
            <person name="Roberts A."/>
            <person name="Saif S."/>
            <person name="Shea T."/>
            <person name="Sykes S."/>
            <person name="Wortman J."/>
            <person name="Nusbaum C."/>
            <person name="Birren B."/>
        </authorList>
    </citation>
    <scope>NUCLEOTIDE SEQUENCE [LARGE SCALE GENOMIC DNA]</scope>
    <source>
        <strain evidence="9 10">Ram5</strain>
    </source>
</reference>
<evidence type="ECO:0000256" key="2">
    <source>
        <dbReference type="ARBA" id="ARBA00022448"/>
    </source>
</evidence>
<dbReference type="GO" id="GO:0006606">
    <property type="term" value="P:protein import into nucleus"/>
    <property type="evidence" value="ECO:0007669"/>
    <property type="project" value="TreeGrafter"/>
</dbReference>
<evidence type="ECO:0000256" key="3">
    <source>
        <dbReference type="ARBA" id="ARBA00022816"/>
    </source>
</evidence>
<evidence type="ECO:0000256" key="5">
    <source>
        <dbReference type="ARBA" id="ARBA00023010"/>
    </source>
</evidence>
<name>A0A0D0V613_9TREE</name>
<comment type="subcellular location">
    <subcellularLocation>
        <location evidence="1">Nucleus</location>
        <location evidence="1">Nuclear pore complex</location>
    </subcellularLocation>
</comment>
<evidence type="ECO:0000256" key="1">
    <source>
        <dbReference type="ARBA" id="ARBA00004567"/>
    </source>
</evidence>
<evidence type="ECO:0000256" key="6">
    <source>
        <dbReference type="ARBA" id="ARBA00023132"/>
    </source>
</evidence>
<dbReference type="Pfam" id="PF21093">
    <property type="entry name" value="Nup188_N-subdom_III"/>
    <property type="match status" value="1"/>
</dbReference>
<protein>
    <submittedName>
        <fullName evidence="9">Nuclear pore complex protein Nup188</fullName>
    </submittedName>
</protein>
<dbReference type="InterPro" id="IPR044840">
    <property type="entry name" value="Nup188"/>
</dbReference>
<evidence type="ECO:0000256" key="4">
    <source>
        <dbReference type="ARBA" id="ARBA00022927"/>
    </source>
</evidence>
<dbReference type="PANTHER" id="PTHR31431:SF1">
    <property type="entry name" value="NUCLEOPORIN NUP188"/>
    <property type="match status" value="1"/>
</dbReference>
<keyword evidence="2" id="KW-0813">Transport</keyword>
<dbReference type="PANTHER" id="PTHR31431">
    <property type="entry name" value="NUCLEOPORIN NUP188 HOMOLOG"/>
    <property type="match status" value="1"/>
</dbReference>
<dbReference type="HOGENOM" id="CLU_239449_0_0_1"/>
<dbReference type="EMBL" id="KN847903">
    <property type="protein sequence ID" value="KIR40385.1"/>
    <property type="molecule type" value="Genomic_DNA"/>
</dbReference>
<sequence>MVNEEVSLTSEDLLCPLTTIRDTFLRLNSETISIPKLRALLAWHKKRISTPWEPFERASPTFRDTINKPSFILPRTNVTFEVDATTRKLALRLSDALDLNEIGAFLATKSYLTYSLDEETDEDKVLERLLMWVAEEALAAPQIALAVLRISDDETPLGQLAYDVRVEAIGDPEKYIEGLFRAFSGLAQREVEQKKEIDPLFWATHQLRVQENILNLLFVVLYQTPRRPAAISEGLLRGCIMSSFGTSQANRKIWEEDATSQRVAVRIRDLLLLIAIESLCLGQIISPLDPLEHDNLSTLIQSKETITSIHDFLVDNSNDLSPHYPEVEPGTIPLPLWPMPIICLVWSMILRSLPPALVPPAGEDGVTWQDMAIRALRLPSGLFPWMEAILEGPLMQDDGDAFIGSEELYYRKVYKDVLIGLTELVQLESIADKPGLYRSWELLFGGGSLLSSSLSAADFWIADFPYDERRAVLDRSQFPYQPVNLLRVLAALTGNGETQAFGTEPAAQVQHYFTSLPTITHAFEPSWCQSLGKEQGIEVVEATHTLVLPGGESIPRGSKGVVLSNNNSQQVMWTNQIVSGWALMFEILQAAAGIRPVDEKDRPSADHPADSIYLSVRDLDIQLPSAQILAAGLKFLRNILQSTAYIKATVLSLLNPEEQLSSGQLILQLALTVLHHSRISDLAMDVGVVTDAVDIVEALITAPSSNVWPALRASGFFDASGKKRGSVAGLIQSESVKGQHILTDSVLRLVLTLVQNREHVPESDTIVLTSALNLVFLDVWNNFSSWRYQDVARKYGLSTLVTTIFDIVLSHPMIPDSNTPTPAAKVLIDLFITSASPLTYRPLIDAITESNNLVSRLILHRRPADAQMVSKCLDEAMSFLSTLLRTAALIGTPANALPKSLFGLPVSIPSGSKIQLVDSLFDLASIPIAIESNILNVLKTLRTYLEVTGGEPHRPSLASMLRSPTKTCNDLMEVVKRTTDLDVQTAVWNLLASVIITQPGCVQSAVGSAKEQELEGALKVAVVEVEEWEDKFRNAPHMLAAVLSFIQSAMRSAGADDAIAILRKDKQFWHSVFELSTRIVPAPPSFSLSLHSEDFTNRITQYAYCVHAKANATSLLAAELAYAVNNDVDEEPETKARELALSLFRNEMALQEASLMACHSSCVPELHDEQERKMRESGINVKSLRTSKLACEREYGLGYLYDGAVVIPDSSTRQATATLALDLLNLNWSMLDADVALTRSFKLLAESIAAWTEGDVLAMRAALRGAIAAGEIIAEEYREGDVMLAIQVERLSILAVLLETALDPYEADYTPDSGLVQQISAFVYNIVNSQIFPPIISLRHPDLPPIHQPVLRVLYLVLNNMSNGQSASAPVAAREAVVDAATVFALESADIVLDFIVRGVQPGYTAVISMIVAVLCEISELSTTTNAWLDRVQGVNLVRRSLDVLVRTRIVDGQVPLHISSILLLHLALASNPTSVEKLAVSGILPAYSDNAIVAEAEVGRIEAPPSAYNSVHGAWCGMLRVVKALLSTLPDTATFTRTDVVPFLRVASAQMVRAMSWDGETPLTKPALEEMELAANIYFGVACALGPKSLDDFALPALNLLKGIRFAFSHPRLLSTLLVPSSEEEKGQLEDELALIDDEKDADLFDVKRTPIIAGRTTTLLRIARTVLFTLVVITRAWEALREAIEPEQVEDNILLTDDETAGGTSSDPVGIVNDIYVLTQNILERLPSLTPTLGGQYKLTPSADATQTIRDIATQLLESSSLVSFTQLLLRHALLAPEEQGFEQDTSTDLDGDSASVKRRLSLSQGGSKEGMVLRELAGDLRGMLIGEGGMMGVLRNMTDRVFGVEEA</sequence>
<dbReference type="GO" id="GO:0044611">
    <property type="term" value="C:nuclear pore inner ring"/>
    <property type="evidence" value="ECO:0007669"/>
    <property type="project" value="TreeGrafter"/>
</dbReference>
<keyword evidence="5" id="KW-0811">Translocation</keyword>
<dbReference type="GO" id="GO:0006405">
    <property type="term" value="P:RNA export from nucleus"/>
    <property type="evidence" value="ECO:0007669"/>
    <property type="project" value="TreeGrafter"/>
</dbReference>
<evidence type="ECO:0000259" key="8">
    <source>
        <dbReference type="Pfam" id="PF21093"/>
    </source>
</evidence>
<gene>
    <name evidence="9" type="ORF">I313_03709</name>
</gene>
<feature type="domain" description="Nucleoporin Nup188 N-terminal subdomain III" evidence="8">
    <location>
        <begin position="625"/>
        <end position="1000"/>
    </location>
</feature>
<dbReference type="Gene3D" id="1.25.10.70">
    <property type="match status" value="1"/>
</dbReference>
<keyword evidence="7" id="KW-0539">Nucleus</keyword>
<keyword evidence="10" id="KW-1185">Reference proteome</keyword>
<keyword evidence="4" id="KW-0653">Protein transport</keyword>
<dbReference type="GO" id="GO:0051028">
    <property type="term" value="P:mRNA transport"/>
    <property type="evidence" value="ECO:0007669"/>
    <property type="project" value="UniProtKB-KW"/>
</dbReference>
<keyword evidence="6" id="KW-0906">Nuclear pore complex</keyword>
<dbReference type="OrthoDB" id="102511at2759"/>
<evidence type="ECO:0000256" key="7">
    <source>
        <dbReference type="ARBA" id="ARBA00023242"/>
    </source>
</evidence>
<proteinExistence type="predicted"/>
<evidence type="ECO:0000313" key="10">
    <source>
        <dbReference type="Proteomes" id="UP000053392"/>
    </source>
</evidence>
<accession>A0A0D0V613</accession>
<organism evidence="9 10">
    <name type="scientific">Cryptococcus deuterogattii Ram5</name>
    <dbReference type="NCBI Taxonomy" id="1296110"/>
    <lineage>
        <taxon>Eukaryota</taxon>
        <taxon>Fungi</taxon>
        <taxon>Dikarya</taxon>
        <taxon>Basidiomycota</taxon>
        <taxon>Agaricomycotina</taxon>
        <taxon>Tremellomycetes</taxon>
        <taxon>Tremellales</taxon>
        <taxon>Cryptococcaceae</taxon>
        <taxon>Cryptococcus</taxon>
        <taxon>Cryptococcus gattii species complex</taxon>
    </lineage>
</organism>
<evidence type="ECO:0000313" key="9">
    <source>
        <dbReference type="EMBL" id="KIR40385.1"/>
    </source>
</evidence>
<dbReference type="InterPro" id="IPR048883">
    <property type="entry name" value="Nup188_N-subdom_III"/>
</dbReference>
<dbReference type="GO" id="GO:0017056">
    <property type="term" value="F:structural constituent of nuclear pore"/>
    <property type="evidence" value="ECO:0007669"/>
    <property type="project" value="InterPro"/>
</dbReference>